<dbReference type="PANTHER" id="PTHR24421:SF10">
    <property type="entry name" value="NITRATE_NITRITE SENSOR PROTEIN NARQ"/>
    <property type="match status" value="1"/>
</dbReference>
<dbReference type="InterPro" id="IPR050482">
    <property type="entry name" value="Sensor_HK_TwoCompSys"/>
</dbReference>
<evidence type="ECO:0000256" key="1">
    <source>
        <dbReference type="ARBA" id="ARBA00000085"/>
    </source>
</evidence>
<dbReference type="SUPFAM" id="SSF48452">
    <property type="entry name" value="TPR-like"/>
    <property type="match status" value="1"/>
</dbReference>
<gene>
    <name evidence="9" type="ORF">ACFOWA_01880</name>
</gene>
<dbReference type="SUPFAM" id="SSF55874">
    <property type="entry name" value="ATPase domain of HSP90 chaperone/DNA topoisomerase II/histidine kinase"/>
    <property type="match status" value="1"/>
</dbReference>
<feature type="transmembrane region" description="Helical" evidence="7">
    <location>
        <begin position="288"/>
        <end position="306"/>
    </location>
</feature>
<keyword evidence="7" id="KW-0812">Transmembrane</keyword>
<dbReference type="Gene3D" id="1.25.40.10">
    <property type="entry name" value="Tetratricopeptide repeat domain"/>
    <property type="match status" value="1"/>
</dbReference>
<keyword evidence="7" id="KW-0472">Membrane</keyword>
<dbReference type="InterPro" id="IPR003594">
    <property type="entry name" value="HATPase_dom"/>
</dbReference>
<dbReference type="EMBL" id="JBHSBW010000003">
    <property type="protein sequence ID" value="MFC4209911.1"/>
    <property type="molecule type" value="Genomic_DNA"/>
</dbReference>
<feature type="repeat" description="TPR" evidence="6">
    <location>
        <begin position="68"/>
        <end position="101"/>
    </location>
</feature>
<dbReference type="EC" id="2.7.13.3" evidence="2"/>
<dbReference type="Pfam" id="PF13424">
    <property type="entry name" value="TPR_12"/>
    <property type="match status" value="1"/>
</dbReference>
<dbReference type="InterPro" id="IPR036890">
    <property type="entry name" value="HATPase_C_sf"/>
</dbReference>
<keyword evidence="10" id="KW-1185">Reference proteome</keyword>
<dbReference type="InterPro" id="IPR019734">
    <property type="entry name" value="TPR_rpt"/>
</dbReference>
<dbReference type="PANTHER" id="PTHR24421">
    <property type="entry name" value="NITRATE/NITRITE SENSOR PROTEIN NARX-RELATED"/>
    <property type="match status" value="1"/>
</dbReference>
<comment type="caution">
    <text evidence="9">The sequence shown here is derived from an EMBL/GenBank/DDBJ whole genome shotgun (WGS) entry which is preliminary data.</text>
</comment>
<proteinExistence type="predicted"/>
<dbReference type="Gene3D" id="3.30.565.10">
    <property type="entry name" value="Histidine kinase-like ATPase, C-terminal domain"/>
    <property type="match status" value="1"/>
</dbReference>
<name>A0ABV8P896_9SPHI</name>
<dbReference type="CDD" id="cd16917">
    <property type="entry name" value="HATPase_UhpB-NarQ-NarX-like"/>
    <property type="match status" value="1"/>
</dbReference>
<evidence type="ECO:0000256" key="5">
    <source>
        <dbReference type="ARBA" id="ARBA00023012"/>
    </source>
</evidence>
<dbReference type="SMART" id="SM00028">
    <property type="entry name" value="TPR"/>
    <property type="match status" value="3"/>
</dbReference>
<keyword evidence="6" id="KW-0802">TPR repeat</keyword>
<organism evidence="9 10">
    <name type="scientific">Pedobacter lithocola</name>
    <dbReference type="NCBI Taxonomy" id="1908239"/>
    <lineage>
        <taxon>Bacteria</taxon>
        <taxon>Pseudomonadati</taxon>
        <taxon>Bacteroidota</taxon>
        <taxon>Sphingobacteriia</taxon>
        <taxon>Sphingobacteriales</taxon>
        <taxon>Sphingobacteriaceae</taxon>
        <taxon>Pedobacter</taxon>
    </lineage>
</organism>
<evidence type="ECO:0000313" key="9">
    <source>
        <dbReference type="EMBL" id="MFC4209911.1"/>
    </source>
</evidence>
<evidence type="ECO:0000256" key="2">
    <source>
        <dbReference type="ARBA" id="ARBA00012438"/>
    </source>
</evidence>
<dbReference type="RefSeq" id="WP_378981192.1">
    <property type="nucleotide sequence ID" value="NZ_JBHSBW010000003.1"/>
</dbReference>
<evidence type="ECO:0000256" key="6">
    <source>
        <dbReference type="PROSITE-ProRule" id="PRU00339"/>
    </source>
</evidence>
<keyword evidence="7" id="KW-1133">Transmembrane helix</keyword>
<evidence type="ECO:0000256" key="4">
    <source>
        <dbReference type="ARBA" id="ARBA00022777"/>
    </source>
</evidence>
<comment type="catalytic activity">
    <reaction evidence="1">
        <text>ATP + protein L-histidine = ADP + protein N-phospho-L-histidine.</text>
        <dbReference type="EC" id="2.7.13.3"/>
    </reaction>
</comment>
<keyword evidence="5" id="KW-0902">Two-component regulatory system</keyword>
<dbReference type="InterPro" id="IPR011990">
    <property type="entry name" value="TPR-like_helical_dom_sf"/>
</dbReference>
<evidence type="ECO:0000256" key="3">
    <source>
        <dbReference type="ARBA" id="ARBA00022679"/>
    </source>
</evidence>
<evidence type="ECO:0000259" key="8">
    <source>
        <dbReference type="Pfam" id="PF02518"/>
    </source>
</evidence>
<dbReference type="Pfam" id="PF02518">
    <property type="entry name" value="HATPase_c"/>
    <property type="match status" value="1"/>
</dbReference>
<feature type="domain" description="Histidine kinase/HSP90-like ATPase" evidence="8">
    <location>
        <begin position="425"/>
        <end position="473"/>
    </location>
</feature>
<evidence type="ECO:0000256" key="7">
    <source>
        <dbReference type="SAM" id="Phobius"/>
    </source>
</evidence>
<protein>
    <recommendedName>
        <fullName evidence="2">histidine kinase</fullName>
        <ecNumber evidence="2">2.7.13.3</ecNumber>
    </recommendedName>
</protein>
<keyword evidence="3" id="KW-0808">Transferase</keyword>
<accession>A0ABV8P896</accession>
<keyword evidence="4" id="KW-0418">Kinase</keyword>
<evidence type="ECO:0000313" key="10">
    <source>
        <dbReference type="Proteomes" id="UP001595789"/>
    </source>
</evidence>
<dbReference type="PROSITE" id="PS50005">
    <property type="entry name" value="TPR"/>
    <property type="match status" value="1"/>
</dbReference>
<dbReference type="Proteomes" id="UP001595789">
    <property type="component" value="Unassembled WGS sequence"/>
</dbReference>
<reference evidence="10" key="1">
    <citation type="journal article" date="2019" name="Int. J. Syst. Evol. Microbiol.">
        <title>The Global Catalogue of Microorganisms (GCM) 10K type strain sequencing project: providing services to taxonomists for standard genome sequencing and annotation.</title>
        <authorList>
            <consortium name="The Broad Institute Genomics Platform"/>
            <consortium name="The Broad Institute Genome Sequencing Center for Infectious Disease"/>
            <person name="Wu L."/>
            <person name="Ma J."/>
        </authorList>
    </citation>
    <scope>NUCLEOTIDE SEQUENCE [LARGE SCALE GENOMIC DNA]</scope>
    <source>
        <strain evidence="10">CCM 8691</strain>
    </source>
</reference>
<sequence>MTDSAFRYFNIAKDVFLQERDSLGVGKCLLNMAIFSTDKGDYFGGQELSLSAIRFFDPSDTLQYVFIRSNYNNLGIASYKLKDYTHALGFYDQAIRFSDDPLDTRVYLNNQAKLYQEMGRYGKALEIYTQVLSGLSRNRKDYARALSNVAMARWLQRPKADVLEDFRQALRIRKEEKDNWGLNASYSHLSDYYASKSPSKALAYADSMYHVAVLLKSSDDEILALKKIIRLSPGEQARPYFKIYEQLDDSLKTARSGAKNQFALIRYESEKHKADNLLLQKKNAAKNYQLGMVVFIALLVLVLVGVQFRIRRKKLAQAAEKKIQESELTTSKQVHDVVANGLYRIMKEIQNRLHSSAESLLDRIEVLYEKSRDISYNRPAQREQPFELHLSGLLGSFSGEETRVVIVGNGPEIWANVALDVLYEIEQVLQELMINMSRHSGADHVVLRLQREEKRVTITYRDNGKGMAEGDVQGNGLRSTGNRIDAISGSIIFEAIPGARGLKVSVSFPV</sequence>